<dbReference type="Gene3D" id="1.10.10.60">
    <property type="entry name" value="Homeodomain-like"/>
    <property type="match status" value="1"/>
</dbReference>
<accession>A0ABX8A5E3</accession>
<dbReference type="InterPro" id="IPR009057">
    <property type="entry name" value="Homeodomain-like_sf"/>
</dbReference>
<dbReference type="InterPro" id="IPR002197">
    <property type="entry name" value="HTH_Fis"/>
</dbReference>
<dbReference type="RefSeq" id="WP_211912485.1">
    <property type="nucleotide sequence ID" value="NZ_CP036498.1"/>
</dbReference>
<evidence type="ECO:0000313" key="2">
    <source>
        <dbReference type="EMBL" id="QUS38941.1"/>
    </source>
</evidence>
<protein>
    <submittedName>
        <fullName evidence="2">Fis family transcriptional regulator</fullName>
    </submittedName>
</protein>
<keyword evidence="3" id="KW-1185">Reference proteome</keyword>
<evidence type="ECO:0000313" key="3">
    <source>
        <dbReference type="Proteomes" id="UP000682843"/>
    </source>
</evidence>
<dbReference type="SUPFAM" id="SSF46689">
    <property type="entry name" value="Homeodomain-like"/>
    <property type="match status" value="1"/>
</dbReference>
<organism evidence="2 3">
    <name type="scientific">Tardiphaga alba</name>
    <dbReference type="NCBI Taxonomy" id="340268"/>
    <lineage>
        <taxon>Bacteria</taxon>
        <taxon>Pseudomonadati</taxon>
        <taxon>Pseudomonadota</taxon>
        <taxon>Alphaproteobacteria</taxon>
        <taxon>Hyphomicrobiales</taxon>
        <taxon>Nitrobacteraceae</taxon>
        <taxon>Tardiphaga</taxon>
    </lineage>
</organism>
<dbReference type="Pfam" id="PF02954">
    <property type="entry name" value="HTH_8"/>
    <property type="match status" value="1"/>
</dbReference>
<name>A0ABX8A5E3_9BRAD</name>
<gene>
    <name evidence="2" type="ORF">RPMA_08975</name>
</gene>
<dbReference type="Proteomes" id="UP000682843">
    <property type="component" value="Chromosome"/>
</dbReference>
<reference evidence="2 3" key="1">
    <citation type="submission" date="2019-02" db="EMBL/GenBank/DDBJ databases">
        <title>Emended description of the genus Rhodopseudomonas and description of Rhodopseudomonas albus sp. nov., a non-phototrophic, heavy-metal-tolerant bacterium isolated from garden soil.</title>
        <authorList>
            <person name="Bao Z."/>
            <person name="Cao W.W."/>
            <person name="Sato Y."/>
            <person name="Nishizawa T."/>
            <person name="Zhao J."/>
            <person name="Guo Y."/>
            <person name="Ohta H."/>
        </authorList>
    </citation>
    <scope>NUCLEOTIDE SEQUENCE [LARGE SCALE GENOMIC DNA]</scope>
    <source>
        <strain evidence="2 3">SK50-23</strain>
    </source>
</reference>
<dbReference type="EMBL" id="CP036498">
    <property type="protein sequence ID" value="QUS38941.1"/>
    <property type="molecule type" value="Genomic_DNA"/>
</dbReference>
<feature type="domain" description="DNA binding HTH" evidence="1">
    <location>
        <begin position="50"/>
        <end position="91"/>
    </location>
</feature>
<proteinExistence type="predicted"/>
<dbReference type="PRINTS" id="PR01590">
    <property type="entry name" value="HTHFIS"/>
</dbReference>
<evidence type="ECO:0000259" key="1">
    <source>
        <dbReference type="Pfam" id="PF02954"/>
    </source>
</evidence>
<sequence length="102" mass="10822">MSQSFTSDDYSAQDGADAYSDDIPDAAFEADALVPASEPSDVVPMLVGATVEAVERELMLQTLARCDGNRTHAARVLGVSVRTMRNKIKQYSADGIEVPASG</sequence>